<dbReference type="SMART" id="SM00868">
    <property type="entry name" value="zf-AD"/>
    <property type="match status" value="1"/>
</dbReference>
<protein>
    <submittedName>
        <fullName evidence="12">Putative c2h2-type zn-finger protein</fullName>
    </submittedName>
</protein>
<feature type="region of interest" description="Disordered" evidence="9">
    <location>
        <begin position="127"/>
        <end position="159"/>
    </location>
</feature>
<keyword evidence="6" id="KW-0539">Nucleus</keyword>
<keyword evidence="3" id="KW-0677">Repeat</keyword>
<evidence type="ECO:0000256" key="7">
    <source>
        <dbReference type="PROSITE-ProRule" id="PRU00042"/>
    </source>
</evidence>
<evidence type="ECO:0000256" key="4">
    <source>
        <dbReference type="ARBA" id="ARBA00022771"/>
    </source>
</evidence>
<dbReference type="FunFam" id="3.30.160.60:FF:000100">
    <property type="entry name" value="Zinc finger 45-like"/>
    <property type="match status" value="1"/>
</dbReference>
<feature type="binding site" evidence="8">
    <location>
        <position position="8"/>
    </location>
    <ligand>
        <name>Zn(2+)</name>
        <dbReference type="ChEBI" id="CHEBI:29105"/>
    </ligand>
</feature>
<dbReference type="FunFam" id="3.30.160.60:FF:000145">
    <property type="entry name" value="Zinc finger protein 574"/>
    <property type="match status" value="1"/>
</dbReference>
<feature type="binding site" evidence="8">
    <location>
        <position position="11"/>
    </location>
    <ligand>
        <name>Zn(2+)</name>
        <dbReference type="ChEBI" id="CHEBI:29105"/>
    </ligand>
</feature>
<feature type="domain" description="C2H2-type" evidence="10">
    <location>
        <begin position="168"/>
        <end position="195"/>
    </location>
</feature>
<evidence type="ECO:0000256" key="1">
    <source>
        <dbReference type="ARBA" id="ARBA00004123"/>
    </source>
</evidence>
<feature type="domain" description="C2H2-type" evidence="10">
    <location>
        <begin position="225"/>
        <end position="252"/>
    </location>
</feature>
<organism evidence="12">
    <name type="scientific">Culex tarsalis</name>
    <name type="common">Encephalitis mosquito</name>
    <dbReference type="NCBI Taxonomy" id="7177"/>
    <lineage>
        <taxon>Eukaryota</taxon>
        <taxon>Metazoa</taxon>
        <taxon>Ecdysozoa</taxon>
        <taxon>Arthropoda</taxon>
        <taxon>Hexapoda</taxon>
        <taxon>Insecta</taxon>
        <taxon>Pterygota</taxon>
        <taxon>Neoptera</taxon>
        <taxon>Endopterygota</taxon>
        <taxon>Diptera</taxon>
        <taxon>Nematocera</taxon>
        <taxon>Culicoidea</taxon>
        <taxon>Culicidae</taxon>
        <taxon>Culicinae</taxon>
        <taxon>Culicini</taxon>
        <taxon>Culex</taxon>
        <taxon>Culex</taxon>
    </lineage>
</organism>
<comment type="subcellular location">
    <subcellularLocation>
        <location evidence="1">Nucleus</location>
    </subcellularLocation>
</comment>
<reference evidence="12" key="1">
    <citation type="submission" date="2017-01" db="EMBL/GenBank/DDBJ databases">
        <title>A deep insight into the sialotranscriptome of adult male and female Cluex tarsalis mosquitoes.</title>
        <authorList>
            <person name="Ribeiro J.M."/>
            <person name="Moreira F."/>
            <person name="Bernard K.A."/>
            <person name="Calvo E."/>
        </authorList>
    </citation>
    <scope>NUCLEOTIDE SEQUENCE</scope>
    <source>
        <strain evidence="12">Kern County</strain>
        <tissue evidence="12">Salivary glands</tissue>
    </source>
</reference>
<dbReference type="SUPFAM" id="SSF57667">
    <property type="entry name" value="beta-beta-alpha zinc fingers"/>
    <property type="match status" value="4"/>
</dbReference>
<dbReference type="FunFam" id="3.30.160.60:FF:001732">
    <property type="entry name" value="Zgc:162936"/>
    <property type="match status" value="1"/>
</dbReference>
<dbReference type="GO" id="GO:0008270">
    <property type="term" value="F:zinc ion binding"/>
    <property type="evidence" value="ECO:0007669"/>
    <property type="project" value="UniProtKB-UniRule"/>
</dbReference>
<keyword evidence="2 8" id="KW-0479">Metal-binding</keyword>
<dbReference type="PROSITE" id="PS00028">
    <property type="entry name" value="ZINC_FINGER_C2H2_1"/>
    <property type="match status" value="7"/>
</dbReference>
<feature type="binding site" evidence="8">
    <location>
        <position position="58"/>
    </location>
    <ligand>
        <name>Zn(2+)</name>
        <dbReference type="ChEBI" id="CHEBI:29105"/>
    </ligand>
</feature>
<dbReference type="AlphaFoldDB" id="A0A1Q3F0T8"/>
<dbReference type="GO" id="GO:0000981">
    <property type="term" value="F:DNA-binding transcription factor activity, RNA polymerase II-specific"/>
    <property type="evidence" value="ECO:0007669"/>
    <property type="project" value="TreeGrafter"/>
</dbReference>
<evidence type="ECO:0000256" key="3">
    <source>
        <dbReference type="ARBA" id="ARBA00022737"/>
    </source>
</evidence>
<evidence type="ECO:0000256" key="9">
    <source>
        <dbReference type="SAM" id="MobiDB-lite"/>
    </source>
</evidence>
<dbReference type="GO" id="GO:0005634">
    <property type="term" value="C:nucleus"/>
    <property type="evidence" value="ECO:0007669"/>
    <property type="project" value="UniProtKB-SubCell"/>
</dbReference>
<feature type="domain" description="ZAD" evidence="11">
    <location>
        <begin position="6"/>
        <end position="82"/>
    </location>
</feature>
<dbReference type="Pfam" id="PF00096">
    <property type="entry name" value="zf-C2H2"/>
    <property type="match status" value="3"/>
</dbReference>
<dbReference type="SMART" id="SM00355">
    <property type="entry name" value="ZnF_C2H2"/>
    <property type="match status" value="8"/>
</dbReference>
<feature type="binding site" evidence="8">
    <location>
        <position position="55"/>
    </location>
    <ligand>
        <name>Zn(2+)</name>
        <dbReference type="ChEBI" id="CHEBI:29105"/>
    </ligand>
</feature>
<dbReference type="InterPro" id="IPR013087">
    <property type="entry name" value="Znf_C2H2_type"/>
</dbReference>
<feature type="domain" description="C2H2-type" evidence="10">
    <location>
        <begin position="293"/>
        <end position="320"/>
    </location>
</feature>
<proteinExistence type="predicted"/>
<dbReference type="Pfam" id="PF13894">
    <property type="entry name" value="zf-C2H2_4"/>
    <property type="match status" value="1"/>
</dbReference>
<evidence type="ECO:0000259" key="11">
    <source>
        <dbReference type="PROSITE" id="PS51915"/>
    </source>
</evidence>
<dbReference type="GO" id="GO:0005694">
    <property type="term" value="C:chromosome"/>
    <property type="evidence" value="ECO:0007669"/>
    <property type="project" value="UniProtKB-ARBA"/>
</dbReference>
<dbReference type="Pfam" id="PF12874">
    <property type="entry name" value="zf-met"/>
    <property type="match status" value="1"/>
</dbReference>
<dbReference type="EMBL" id="GFDL01013947">
    <property type="protein sequence ID" value="JAV21098.1"/>
    <property type="molecule type" value="Transcribed_RNA"/>
</dbReference>
<dbReference type="GO" id="GO:0000978">
    <property type="term" value="F:RNA polymerase II cis-regulatory region sequence-specific DNA binding"/>
    <property type="evidence" value="ECO:0007669"/>
    <property type="project" value="TreeGrafter"/>
</dbReference>
<keyword evidence="4 7" id="KW-0863">Zinc-finger</keyword>
<evidence type="ECO:0000256" key="8">
    <source>
        <dbReference type="PROSITE-ProRule" id="PRU01263"/>
    </source>
</evidence>
<evidence type="ECO:0000259" key="10">
    <source>
        <dbReference type="PROSITE" id="PS50157"/>
    </source>
</evidence>
<keyword evidence="5 8" id="KW-0862">Zinc</keyword>
<dbReference type="PROSITE" id="PS51915">
    <property type="entry name" value="ZAD"/>
    <property type="match status" value="1"/>
</dbReference>
<feature type="domain" description="C2H2-type" evidence="10">
    <location>
        <begin position="378"/>
        <end position="400"/>
    </location>
</feature>
<dbReference type="PANTHER" id="PTHR23235">
    <property type="entry name" value="KRUEPPEL-LIKE TRANSCRIPTION FACTOR"/>
    <property type="match status" value="1"/>
</dbReference>
<feature type="domain" description="C2H2-type" evidence="10">
    <location>
        <begin position="349"/>
        <end position="377"/>
    </location>
</feature>
<dbReference type="SUPFAM" id="SSF57716">
    <property type="entry name" value="Glucocorticoid receptor-like (DNA-binding domain)"/>
    <property type="match status" value="1"/>
</dbReference>
<dbReference type="GO" id="GO:0045893">
    <property type="term" value="P:positive regulation of DNA-templated transcription"/>
    <property type="evidence" value="ECO:0007669"/>
    <property type="project" value="UniProtKB-ARBA"/>
</dbReference>
<feature type="compositionally biased region" description="Basic and acidic residues" evidence="9">
    <location>
        <begin position="127"/>
        <end position="152"/>
    </location>
</feature>
<dbReference type="InterPro" id="IPR012934">
    <property type="entry name" value="Znf_AD"/>
</dbReference>
<sequence length="411" mass="47993">MELFANHCRLCRAENDPTESWPQLTQTGNEHLLEKIQACTGVQIQTDDGLPKRICQRCETSLNQADTFRLQCREADAWWRFNFGESIVKPVPITSIFVKPEVVEDDEPVGNEEQSVGVETVVKEEQVKVEESDYEPTKDDPSSDEWTKETNKAKKKKAKPKKTDRKDFWCDVCKKNLANKSNFEEHMARHSGVQNFECTECDSKFYCAAALKRHKDKIHPKQQPFQCDQCDRKFAKEKDLLKHQALHSEARPFSCKLCPKAFKAQINLNKHMQWVHQPEEVREELKRKCIRTFVCPYCGKISKSGCVHKKHLLTHTGEKNFECHICSKRFAVQWCHQKHMLIHTGERPYQCEFCQKAFREKQHLTTHIRGVHKNERPFPCRFCPKAFVTRQSMQIHEKTHGERVVGLDVAQ</sequence>
<feature type="domain" description="C2H2-type" evidence="10">
    <location>
        <begin position="196"/>
        <end position="224"/>
    </location>
</feature>
<dbReference type="Gene3D" id="3.40.1800.20">
    <property type="match status" value="1"/>
</dbReference>
<evidence type="ECO:0000256" key="6">
    <source>
        <dbReference type="ARBA" id="ARBA00023242"/>
    </source>
</evidence>
<name>A0A1Q3F0T8_CULTA</name>
<evidence type="ECO:0000256" key="2">
    <source>
        <dbReference type="ARBA" id="ARBA00022723"/>
    </source>
</evidence>
<feature type="domain" description="C2H2-type" evidence="10">
    <location>
        <begin position="321"/>
        <end position="348"/>
    </location>
</feature>
<accession>A0A1Q3F0T8</accession>
<dbReference type="PROSITE" id="PS50157">
    <property type="entry name" value="ZINC_FINGER_C2H2_2"/>
    <property type="match status" value="8"/>
</dbReference>
<dbReference type="Pfam" id="PF07776">
    <property type="entry name" value="zf-AD"/>
    <property type="match status" value="1"/>
</dbReference>
<dbReference type="InterPro" id="IPR036236">
    <property type="entry name" value="Znf_C2H2_sf"/>
</dbReference>
<dbReference type="Gene3D" id="3.30.160.60">
    <property type="entry name" value="Classic Zinc Finger"/>
    <property type="match status" value="6"/>
</dbReference>
<feature type="domain" description="C2H2-type" evidence="10">
    <location>
        <begin position="253"/>
        <end position="281"/>
    </location>
</feature>
<dbReference type="PANTHER" id="PTHR23235:SF120">
    <property type="entry name" value="KRUPPEL-LIKE FACTOR 15"/>
    <property type="match status" value="1"/>
</dbReference>
<evidence type="ECO:0000313" key="12">
    <source>
        <dbReference type="EMBL" id="JAV21098.1"/>
    </source>
</evidence>
<evidence type="ECO:0000256" key="5">
    <source>
        <dbReference type="ARBA" id="ARBA00022833"/>
    </source>
</evidence>